<dbReference type="RefSeq" id="WP_086038704.1">
    <property type="nucleotide sequence ID" value="NZ_PIXD01000002.1"/>
</dbReference>
<dbReference type="Pfam" id="PF10112">
    <property type="entry name" value="Halogen_Hydrol"/>
    <property type="match status" value="1"/>
</dbReference>
<feature type="transmembrane region" description="Helical" evidence="2">
    <location>
        <begin position="12"/>
        <end position="34"/>
    </location>
</feature>
<protein>
    <submittedName>
        <fullName evidence="3">5-bromo-4-chloroindolyl phosphate hydrolase</fullName>
    </submittedName>
</protein>
<dbReference type="Proteomes" id="UP000233482">
    <property type="component" value="Unassembled WGS sequence"/>
</dbReference>
<reference evidence="3 4" key="1">
    <citation type="submission" date="2017-12" db="EMBL/GenBank/DDBJ databases">
        <title>Genomics of Macrococcus caseolyticus.</title>
        <authorList>
            <person name="MacFadyen A.C."/>
            <person name="Paterson G.K."/>
        </authorList>
    </citation>
    <scope>NUCLEOTIDE SEQUENCE [LARGE SCALE GENOMIC DNA]</scope>
    <source>
        <strain evidence="3 4">5788_EF188</strain>
    </source>
</reference>
<organism evidence="3 4">
    <name type="scientific">Macrococcoides caseolyticum</name>
    <dbReference type="NCBI Taxonomy" id="69966"/>
    <lineage>
        <taxon>Bacteria</taxon>
        <taxon>Bacillati</taxon>
        <taxon>Bacillota</taxon>
        <taxon>Bacilli</taxon>
        <taxon>Bacillales</taxon>
        <taxon>Staphylococcaceae</taxon>
        <taxon>Macrococcoides</taxon>
    </lineage>
</organism>
<dbReference type="InterPro" id="IPR018770">
    <property type="entry name" value="ChloroindolylP_hydrolase"/>
</dbReference>
<gene>
    <name evidence="3" type="ORF">CW686_03650</name>
</gene>
<dbReference type="EMBL" id="PIXC01000005">
    <property type="protein sequence ID" value="PKE26777.1"/>
    <property type="molecule type" value="Genomic_DNA"/>
</dbReference>
<comment type="caution">
    <text evidence="3">The sequence shown here is derived from an EMBL/GenBank/DDBJ whole genome shotgun (WGS) entry which is preliminary data.</text>
</comment>
<name>A0A855H468_9STAP</name>
<proteinExistence type="predicted"/>
<dbReference type="AlphaFoldDB" id="A0A855H468"/>
<evidence type="ECO:0000256" key="2">
    <source>
        <dbReference type="SAM" id="Phobius"/>
    </source>
</evidence>
<dbReference type="GO" id="GO:0016787">
    <property type="term" value="F:hydrolase activity"/>
    <property type="evidence" value="ECO:0007669"/>
    <property type="project" value="UniProtKB-KW"/>
</dbReference>
<keyword evidence="3" id="KW-0378">Hydrolase</keyword>
<keyword evidence="2" id="KW-0812">Transmembrane</keyword>
<evidence type="ECO:0000313" key="3">
    <source>
        <dbReference type="EMBL" id="PKE26777.1"/>
    </source>
</evidence>
<keyword evidence="2" id="KW-0472">Membrane</keyword>
<evidence type="ECO:0000256" key="1">
    <source>
        <dbReference type="SAM" id="MobiDB-lite"/>
    </source>
</evidence>
<accession>A0A855H468</accession>
<sequence length="241" mass="28334">MTRIDQMKYNTSYILGAILAIPVAIITGIISMNIFQFEMWIDTLIMLGSYIMTFLPVQQKAAHTYLKDIGLSKNDYKYVKKQLKIAAPKIKHLLAQYKKVRSLSELKNVNEINKLARVIFKNVQKAPSKFFNVDSFFFSHLDNTVNLLNEYLYLSRMPHKTKEDQQLLNHAKLTLDELKRTLQADLRALNKENYESMRVEINLADNYTTKQLFSQKQPQIEHKEKAPIQFKNRVHHEEERK</sequence>
<feature type="transmembrane region" description="Helical" evidence="2">
    <location>
        <begin position="40"/>
        <end position="57"/>
    </location>
</feature>
<feature type="region of interest" description="Disordered" evidence="1">
    <location>
        <begin position="215"/>
        <end position="241"/>
    </location>
</feature>
<keyword evidence="2" id="KW-1133">Transmembrane helix</keyword>
<evidence type="ECO:0000313" key="4">
    <source>
        <dbReference type="Proteomes" id="UP000233482"/>
    </source>
</evidence>